<accession>A0A212M1X0</accession>
<name>A0A212M1X0_9FIRM</name>
<dbReference type="Pfam" id="PF03646">
    <property type="entry name" value="FlaG"/>
    <property type="match status" value="1"/>
</dbReference>
<evidence type="ECO:0000313" key="1">
    <source>
        <dbReference type="EMBL" id="SCM83659.1"/>
    </source>
</evidence>
<sequence length="129" mass="14316">MDIQTSNLGKGSHTSLSFATAKTTGEAGVNTKPELQPEFIADEANKQPGTQVQTKLEQDVAKATDNLNKIMQLVNADLKFEIHEKTQRLMVRLVDTKTDKVLKEFPPHELLDTLGAIREYIGILLDKKA</sequence>
<keyword evidence="1" id="KW-0966">Cell projection</keyword>
<proteinExistence type="predicted"/>
<dbReference type="AlphaFoldDB" id="A0A212M1X0"/>
<dbReference type="PANTHER" id="PTHR37166:SF1">
    <property type="entry name" value="PROTEIN FLAG"/>
    <property type="match status" value="1"/>
</dbReference>
<dbReference type="InterPro" id="IPR005186">
    <property type="entry name" value="FlaG"/>
</dbReference>
<keyword evidence="1" id="KW-0282">Flagellum</keyword>
<dbReference type="PANTHER" id="PTHR37166">
    <property type="entry name" value="PROTEIN FLAG"/>
    <property type="match status" value="1"/>
</dbReference>
<dbReference type="InterPro" id="IPR035924">
    <property type="entry name" value="FlaG-like_sf"/>
</dbReference>
<dbReference type="Gene3D" id="3.30.160.170">
    <property type="entry name" value="FlaG-like"/>
    <property type="match status" value="1"/>
</dbReference>
<gene>
    <name evidence="1" type="primary">flaG</name>
    <name evidence="1" type="ORF">KL86SPO_70517</name>
</gene>
<protein>
    <submittedName>
        <fullName evidence="1">Flagellar protein FlaG</fullName>
    </submittedName>
</protein>
<dbReference type="EMBL" id="FMJE01000007">
    <property type="protein sequence ID" value="SCM83659.1"/>
    <property type="molecule type" value="Genomic_DNA"/>
</dbReference>
<dbReference type="SUPFAM" id="SSF160214">
    <property type="entry name" value="FlaG-like"/>
    <property type="match status" value="1"/>
</dbReference>
<dbReference type="RefSeq" id="WP_288186028.1">
    <property type="nucleotide sequence ID" value="NZ_LT608335.1"/>
</dbReference>
<keyword evidence="1" id="KW-0969">Cilium</keyword>
<reference evidence="1" key="1">
    <citation type="submission" date="2016-08" db="EMBL/GenBank/DDBJ databases">
        <authorList>
            <person name="Seilhamer J.J."/>
        </authorList>
    </citation>
    <scope>NUCLEOTIDE SEQUENCE</scope>
    <source>
        <strain evidence="1">86</strain>
    </source>
</reference>
<organism evidence="1">
    <name type="scientific">uncultured Sporomusa sp</name>
    <dbReference type="NCBI Taxonomy" id="307249"/>
    <lineage>
        <taxon>Bacteria</taxon>
        <taxon>Bacillati</taxon>
        <taxon>Bacillota</taxon>
        <taxon>Negativicutes</taxon>
        <taxon>Selenomonadales</taxon>
        <taxon>Sporomusaceae</taxon>
        <taxon>Sporomusa</taxon>
        <taxon>environmental samples</taxon>
    </lineage>
</organism>